<comment type="caution">
    <text evidence="2">The sequence shown here is derived from an EMBL/GenBank/DDBJ whole genome shotgun (WGS) entry which is preliminary data.</text>
</comment>
<accession>A0A091AT67</accession>
<name>A0A091AT67_9GAMM</name>
<evidence type="ECO:0000313" key="3">
    <source>
        <dbReference type="Proteomes" id="UP000029385"/>
    </source>
</evidence>
<reference evidence="2 3" key="1">
    <citation type="submission" date="2013-09" db="EMBL/GenBank/DDBJ databases">
        <title>Genome sequencing of Arenimonas oryziterrae.</title>
        <authorList>
            <person name="Chen F."/>
            <person name="Wang G."/>
        </authorList>
    </citation>
    <scope>NUCLEOTIDE SEQUENCE [LARGE SCALE GENOMIC DNA]</scope>
    <source>
        <strain evidence="2 3">YC6267</strain>
    </source>
</reference>
<dbReference type="EMBL" id="AVCI01000014">
    <property type="protein sequence ID" value="KFN42199.1"/>
    <property type="molecule type" value="Genomic_DNA"/>
</dbReference>
<feature type="region of interest" description="Disordered" evidence="1">
    <location>
        <begin position="142"/>
        <end position="164"/>
    </location>
</feature>
<proteinExistence type="predicted"/>
<gene>
    <name evidence="2" type="ORF">N789_14525</name>
</gene>
<feature type="region of interest" description="Disordered" evidence="1">
    <location>
        <begin position="82"/>
        <end position="103"/>
    </location>
</feature>
<keyword evidence="3" id="KW-1185">Reference proteome</keyword>
<organism evidence="2 3">
    <name type="scientific">Arenimonas oryziterrae DSM 21050 = YC6267</name>
    <dbReference type="NCBI Taxonomy" id="1121015"/>
    <lineage>
        <taxon>Bacteria</taxon>
        <taxon>Pseudomonadati</taxon>
        <taxon>Pseudomonadota</taxon>
        <taxon>Gammaproteobacteria</taxon>
        <taxon>Lysobacterales</taxon>
        <taxon>Lysobacteraceae</taxon>
        <taxon>Arenimonas</taxon>
    </lineage>
</organism>
<feature type="region of interest" description="Disordered" evidence="1">
    <location>
        <begin position="181"/>
        <end position="220"/>
    </location>
</feature>
<feature type="compositionally biased region" description="Polar residues" evidence="1">
    <location>
        <begin position="142"/>
        <end position="155"/>
    </location>
</feature>
<feature type="compositionally biased region" description="Pro residues" evidence="1">
    <location>
        <begin position="185"/>
        <end position="197"/>
    </location>
</feature>
<dbReference type="STRING" id="1121015.GCA_000420545_02177"/>
<evidence type="ECO:0000256" key="1">
    <source>
        <dbReference type="SAM" id="MobiDB-lite"/>
    </source>
</evidence>
<protein>
    <submittedName>
        <fullName evidence="2">Uncharacterized protein</fullName>
    </submittedName>
</protein>
<evidence type="ECO:0000313" key="2">
    <source>
        <dbReference type="EMBL" id="KFN42199.1"/>
    </source>
</evidence>
<sequence length="220" mass="22409">MRTSTASPVVASVENDIASVDATDFSAPVVDARPFVETTSLTLATASQAHPPVAAPVLDTPTATARGESIPTTSAEAEEIAMVPPRAGRTHPGAAKTVPATRARSAMQATTVARPEIFSDAESQESNAPMAHLPAVSATVPSRSQAGSVPASTNDAAPLPLRATRPSNGVEIHIGRVDIDVSAPTPAPRPVAAPPAATPVAPSPARGQAFNARRHYLRGS</sequence>
<dbReference type="PATRIC" id="fig|1121015.4.peg.2369"/>
<dbReference type="AlphaFoldDB" id="A0A091AT67"/>
<dbReference type="Proteomes" id="UP000029385">
    <property type="component" value="Unassembled WGS sequence"/>
</dbReference>